<dbReference type="GeneID" id="14497044"/>
<keyword evidence="2 3" id="KW-0040">ANK repeat</keyword>
<dbReference type="OMA" id="TPLHHCE"/>
<dbReference type="InterPro" id="IPR036770">
    <property type="entry name" value="Ankyrin_rpt-contain_sf"/>
</dbReference>
<evidence type="ECO:0000256" key="2">
    <source>
        <dbReference type="ARBA" id="ARBA00023043"/>
    </source>
</evidence>
<name>I2H6D3_HENB6</name>
<evidence type="ECO:0000256" key="1">
    <source>
        <dbReference type="ARBA" id="ARBA00022737"/>
    </source>
</evidence>
<dbReference type="SMART" id="SM00248">
    <property type="entry name" value="ANK"/>
    <property type="match status" value="2"/>
</dbReference>
<dbReference type="Pfam" id="PF12796">
    <property type="entry name" value="Ank_2"/>
    <property type="match status" value="1"/>
</dbReference>
<keyword evidence="6" id="KW-1185">Reference proteome</keyword>
<dbReference type="PANTHER" id="PTHR24171">
    <property type="entry name" value="ANKYRIN REPEAT DOMAIN-CONTAINING PROTEIN 39-RELATED"/>
    <property type="match status" value="1"/>
</dbReference>
<dbReference type="FunCoup" id="I2H6D3">
    <property type="interactions" value="183"/>
</dbReference>
<dbReference type="OrthoDB" id="19174at2759"/>
<dbReference type="AlphaFoldDB" id="I2H6D3"/>
<keyword evidence="1" id="KW-0677">Repeat</keyword>
<feature type="compositionally biased region" description="Basic and acidic residues" evidence="4">
    <location>
        <begin position="205"/>
        <end position="219"/>
    </location>
</feature>
<protein>
    <submittedName>
        <fullName evidence="5">Uncharacterized protein</fullName>
    </submittedName>
</protein>
<dbReference type="GO" id="GO:0004842">
    <property type="term" value="F:ubiquitin-protein transferase activity"/>
    <property type="evidence" value="ECO:0007669"/>
    <property type="project" value="TreeGrafter"/>
</dbReference>
<dbReference type="STRING" id="1071380.I2H6D3"/>
<dbReference type="InParanoid" id="I2H6D3"/>
<dbReference type="KEGG" id="tbl:TBLA_0F04020"/>
<dbReference type="Gene3D" id="1.25.40.20">
    <property type="entry name" value="Ankyrin repeat-containing domain"/>
    <property type="match status" value="1"/>
</dbReference>
<dbReference type="RefSeq" id="XP_004181454.1">
    <property type="nucleotide sequence ID" value="XM_004181406.1"/>
</dbReference>
<reference evidence="5 6" key="1">
    <citation type="journal article" date="2011" name="Proc. Natl. Acad. Sci. U.S.A.">
        <title>Evolutionary erosion of yeast sex chromosomes by mating-type switching accidents.</title>
        <authorList>
            <person name="Gordon J.L."/>
            <person name="Armisen D."/>
            <person name="Proux-Wera E."/>
            <person name="Oheigeartaigh S.S."/>
            <person name="Byrne K.P."/>
            <person name="Wolfe K.H."/>
        </authorList>
    </citation>
    <scope>NUCLEOTIDE SEQUENCE [LARGE SCALE GENOMIC DNA]</scope>
    <source>
        <strain evidence="6">ATCC 34711 / CBS 6284 / DSM 70876 / NBRC 10599 / NRRL Y-10934 / UCD 77-7</strain>
    </source>
</reference>
<dbReference type="eggNOG" id="KOG0504">
    <property type="taxonomic scope" value="Eukaryota"/>
</dbReference>
<evidence type="ECO:0000313" key="6">
    <source>
        <dbReference type="Proteomes" id="UP000002866"/>
    </source>
</evidence>
<dbReference type="EMBL" id="HE806321">
    <property type="protein sequence ID" value="CCH61935.1"/>
    <property type="molecule type" value="Genomic_DNA"/>
</dbReference>
<dbReference type="Proteomes" id="UP000002866">
    <property type="component" value="Chromosome 6"/>
</dbReference>
<dbReference type="PROSITE" id="PS50297">
    <property type="entry name" value="ANK_REP_REGION"/>
    <property type="match status" value="1"/>
</dbReference>
<feature type="region of interest" description="Disordered" evidence="4">
    <location>
        <begin position="196"/>
        <end position="219"/>
    </location>
</feature>
<proteinExistence type="predicted"/>
<evidence type="ECO:0000313" key="5">
    <source>
        <dbReference type="EMBL" id="CCH61935.1"/>
    </source>
</evidence>
<feature type="repeat" description="ANK" evidence="3">
    <location>
        <begin position="33"/>
        <end position="53"/>
    </location>
</feature>
<dbReference type="PANTHER" id="PTHR24171:SF8">
    <property type="entry name" value="BRCA1-ASSOCIATED RING DOMAIN PROTEIN 1"/>
    <property type="match status" value="1"/>
</dbReference>
<accession>I2H6D3</accession>
<organism evidence="5 6">
    <name type="scientific">Henningerozyma blattae (strain ATCC 34711 / CBS 6284 / DSM 70876 / NBRC 10599 / NRRL Y-10934 / UCD 77-7)</name>
    <name type="common">Yeast</name>
    <name type="synonym">Tetrapisispora blattae</name>
    <dbReference type="NCBI Taxonomy" id="1071380"/>
    <lineage>
        <taxon>Eukaryota</taxon>
        <taxon>Fungi</taxon>
        <taxon>Dikarya</taxon>
        <taxon>Ascomycota</taxon>
        <taxon>Saccharomycotina</taxon>
        <taxon>Saccharomycetes</taxon>
        <taxon>Saccharomycetales</taxon>
        <taxon>Saccharomycetaceae</taxon>
        <taxon>Henningerozyma</taxon>
    </lineage>
</organism>
<dbReference type="InterPro" id="IPR002110">
    <property type="entry name" value="Ankyrin_rpt"/>
</dbReference>
<sequence length="219" mass="24787">MNIWVAASDGRIDLVEKFLNNDNGLIANSKDPNGYTPIHAAAAYGHVDLLRLLCQKYNGDINILDNDGDTPLHHCEDVETAKVIIEELGGGYNLKNNEGKTALEVFEEDSEFPDLIMYLREKSGIPQDQDSLGINQEQLAMFQDSIRYSLENEPVDENDPEALARRQRVEQIMQGDNVDEELEKYVREVIRIQMMGGQNFGTSEQGDRSNEEPSTKRRK</sequence>
<dbReference type="PROSITE" id="PS50088">
    <property type="entry name" value="ANK_REPEAT"/>
    <property type="match status" value="1"/>
</dbReference>
<evidence type="ECO:0000256" key="4">
    <source>
        <dbReference type="SAM" id="MobiDB-lite"/>
    </source>
</evidence>
<evidence type="ECO:0000256" key="3">
    <source>
        <dbReference type="PROSITE-ProRule" id="PRU00023"/>
    </source>
</evidence>
<dbReference type="SUPFAM" id="SSF48403">
    <property type="entry name" value="Ankyrin repeat"/>
    <property type="match status" value="1"/>
</dbReference>
<gene>
    <name evidence="5" type="primary">TBLA0F04020</name>
    <name evidence="5" type="ORF">TBLA_0F04020</name>
</gene>
<dbReference type="GO" id="GO:0085020">
    <property type="term" value="P:protein K6-linked ubiquitination"/>
    <property type="evidence" value="ECO:0007669"/>
    <property type="project" value="TreeGrafter"/>
</dbReference>
<dbReference type="HOGENOM" id="CLU_078327_0_0_1"/>